<sequence>MTARVLVAGIGNIFLGDDGFGPEVVRRLPPHGETVRVVDYGIRGMHLAYDLLDPWDALVLVDAVPDRGAPGTLAVFHAEPDPAGAAQLDAHAMNPDAVFASVRALGGTLPPTVVVGCQVDSVEEGIGLSDPVGAAVDPAVEAVIAVLARLVADPHESIADPPEPVTDSHGPVAPSNRSEG</sequence>
<proteinExistence type="inferred from homology"/>
<dbReference type="InterPro" id="IPR000671">
    <property type="entry name" value="Peptidase_A31"/>
</dbReference>
<dbReference type="NCBIfam" id="TIGR00072">
    <property type="entry name" value="hydrog_prot"/>
    <property type="match status" value="1"/>
</dbReference>
<protein>
    <submittedName>
        <fullName evidence="6">Hydrogenase maturation protease</fullName>
    </submittedName>
</protein>
<reference evidence="6 7" key="1">
    <citation type="submission" date="2022-10" db="EMBL/GenBank/DDBJ databases">
        <title>The complete genomes of actinobacterial strains from the NBC collection.</title>
        <authorList>
            <person name="Joergensen T.S."/>
            <person name="Alvarez Arevalo M."/>
            <person name="Sterndorff E.B."/>
            <person name="Faurdal D."/>
            <person name="Vuksanovic O."/>
            <person name="Mourched A.-S."/>
            <person name="Charusanti P."/>
            <person name="Shaw S."/>
            <person name="Blin K."/>
            <person name="Weber T."/>
        </authorList>
    </citation>
    <scope>NUCLEOTIDE SEQUENCE [LARGE SCALE GENOMIC DNA]</scope>
    <source>
        <strain evidence="6 7">NBC_01413</strain>
    </source>
</reference>
<name>A0ABZ1N285_9NOCA</name>
<dbReference type="GO" id="GO:0006508">
    <property type="term" value="P:proteolysis"/>
    <property type="evidence" value="ECO:0007669"/>
    <property type="project" value="UniProtKB-KW"/>
</dbReference>
<dbReference type="Pfam" id="PF01750">
    <property type="entry name" value="HycI"/>
    <property type="match status" value="1"/>
</dbReference>
<dbReference type="PANTHER" id="PTHR30302">
    <property type="entry name" value="HYDROGENASE 1 MATURATION PROTEASE"/>
    <property type="match status" value="1"/>
</dbReference>
<dbReference type="EMBL" id="CP109527">
    <property type="protein sequence ID" value="WTY34074.1"/>
    <property type="molecule type" value="Genomic_DNA"/>
</dbReference>
<dbReference type="SUPFAM" id="SSF53163">
    <property type="entry name" value="HybD-like"/>
    <property type="match status" value="1"/>
</dbReference>
<evidence type="ECO:0000256" key="2">
    <source>
        <dbReference type="ARBA" id="ARBA00022670"/>
    </source>
</evidence>
<evidence type="ECO:0000256" key="4">
    <source>
        <dbReference type="ARBA" id="ARBA00022801"/>
    </source>
</evidence>
<keyword evidence="4" id="KW-0378">Hydrolase</keyword>
<evidence type="ECO:0000256" key="5">
    <source>
        <dbReference type="SAM" id="MobiDB-lite"/>
    </source>
</evidence>
<evidence type="ECO:0000256" key="3">
    <source>
        <dbReference type="ARBA" id="ARBA00022750"/>
    </source>
</evidence>
<keyword evidence="2 6" id="KW-0645">Protease</keyword>
<dbReference type="PRINTS" id="PR00446">
    <property type="entry name" value="HYDRGNUPTAKE"/>
</dbReference>
<dbReference type="InterPro" id="IPR023430">
    <property type="entry name" value="Pept_HybD-like_dom_sf"/>
</dbReference>
<accession>A0ABZ1N285</accession>
<keyword evidence="7" id="KW-1185">Reference proteome</keyword>
<comment type="similarity">
    <text evidence="1">Belongs to the peptidase A31 family.</text>
</comment>
<organism evidence="6 7">
    <name type="scientific">Nocardia salmonicida</name>
    <dbReference type="NCBI Taxonomy" id="53431"/>
    <lineage>
        <taxon>Bacteria</taxon>
        <taxon>Bacillati</taxon>
        <taxon>Actinomycetota</taxon>
        <taxon>Actinomycetes</taxon>
        <taxon>Mycobacteriales</taxon>
        <taxon>Nocardiaceae</taxon>
        <taxon>Nocardia</taxon>
    </lineage>
</organism>
<dbReference type="GeneID" id="91376913"/>
<evidence type="ECO:0000313" key="7">
    <source>
        <dbReference type="Proteomes" id="UP001621418"/>
    </source>
</evidence>
<keyword evidence="3" id="KW-0064">Aspartyl protease</keyword>
<dbReference type="Gene3D" id="3.40.50.1450">
    <property type="entry name" value="HybD-like"/>
    <property type="match status" value="1"/>
</dbReference>
<dbReference type="GO" id="GO:0008233">
    <property type="term" value="F:peptidase activity"/>
    <property type="evidence" value="ECO:0007669"/>
    <property type="project" value="UniProtKB-KW"/>
</dbReference>
<dbReference type="Proteomes" id="UP001621418">
    <property type="component" value="Chromosome"/>
</dbReference>
<gene>
    <name evidence="6" type="ORF">OG308_22385</name>
</gene>
<feature type="region of interest" description="Disordered" evidence="5">
    <location>
        <begin position="156"/>
        <end position="180"/>
    </location>
</feature>
<evidence type="ECO:0000256" key="1">
    <source>
        <dbReference type="ARBA" id="ARBA00006814"/>
    </source>
</evidence>
<evidence type="ECO:0000313" key="6">
    <source>
        <dbReference type="EMBL" id="WTY34074.1"/>
    </source>
</evidence>
<dbReference type="RefSeq" id="WP_056808977.1">
    <property type="nucleotide sequence ID" value="NZ_CP108014.1"/>
</dbReference>
<dbReference type="PANTHER" id="PTHR30302:SF1">
    <property type="entry name" value="HYDROGENASE 2 MATURATION PROTEASE"/>
    <property type="match status" value="1"/>
</dbReference>
<dbReference type="CDD" id="cd06068">
    <property type="entry name" value="H2MP_like-1"/>
    <property type="match status" value="1"/>
</dbReference>